<organism evidence="1 2">
    <name type="scientific">Candida boidinii</name>
    <name type="common">Yeast</name>
    <dbReference type="NCBI Taxonomy" id="5477"/>
    <lineage>
        <taxon>Eukaryota</taxon>
        <taxon>Fungi</taxon>
        <taxon>Dikarya</taxon>
        <taxon>Ascomycota</taxon>
        <taxon>Saccharomycotina</taxon>
        <taxon>Pichiomycetes</taxon>
        <taxon>Pichiales</taxon>
        <taxon>Pichiaceae</taxon>
        <taxon>Ogataea</taxon>
        <taxon>Ogataea/Candida clade</taxon>
    </lineage>
</organism>
<keyword evidence="2" id="KW-1185">Reference proteome</keyword>
<protein>
    <submittedName>
        <fullName evidence="1">Unnamed protein product</fullName>
    </submittedName>
</protein>
<accession>A0ACB5TS50</accession>
<name>A0ACB5TS50_CANBO</name>
<proteinExistence type="predicted"/>
<gene>
    <name evidence="1" type="ORF">Cboi01_000324500</name>
</gene>
<evidence type="ECO:0000313" key="2">
    <source>
        <dbReference type="Proteomes" id="UP001165101"/>
    </source>
</evidence>
<evidence type="ECO:0000313" key="1">
    <source>
        <dbReference type="EMBL" id="GME93716.1"/>
    </source>
</evidence>
<dbReference type="Proteomes" id="UP001165101">
    <property type="component" value="Unassembled WGS sequence"/>
</dbReference>
<dbReference type="EMBL" id="BSXV01001716">
    <property type="protein sequence ID" value="GME93716.1"/>
    <property type="molecule type" value="Genomic_DNA"/>
</dbReference>
<comment type="caution">
    <text evidence="1">The sequence shown here is derived from an EMBL/GenBank/DDBJ whole genome shotgun (WGS) entry which is preliminary data.</text>
</comment>
<reference evidence="1" key="1">
    <citation type="submission" date="2023-04" db="EMBL/GenBank/DDBJ databases">
        <title>Candida boidinii NBRC 1967.</title>
        <authorList>
            <person name="Ichikawa N."/>
            <person name="Sato H."/>
            <person name="Tonouchi N."/>
        </authorList>
    </citation>
    <scope>NUCLEOTIDE SEQUENCE</scope>
    <source>
        <strain evidence="1">NBRC 1967</strain>
    </source>
</reference>
<sequence length="810" mass="90603">MSFKEDPESFYATISANQIETKIIDELSTFKTHVKRDFVNLSNVPKYFESLIIALNNSNTSKNSNINSTAFSTICHLVKRVSMQQNGSNVLSLLSYTVVPILLSKLDVNSSHKLAAKKALQTYWESCPTEVQTILRNNGLTHRSNFVKLTILKLLYEVVENTEKFDFIPFLPRIVNLLDNIDKDVSNFSKNILILYFKKINPNNSTEKKSLIHDLFKLNIDSKISIPLLNSINPSLSIEYENLLRKSPFNFDSIKLNPNSQFQDTEEDSHSSTTTTQTNNNSNNNSNNFESNTDTFVTSGVTRVVASNSPIRSSERRNIFSSTANSTLPSKPIATITTDLFPKITPKANTPSPQLPTAILQTSSSISTKTLDRNKTRSMNQLRQQPTNHQHSLSHHKSLLKLDSDITSTKPQDSNQLMRLISNIPCYYPLDNINAIDVSNEYALEDTVSGLLLQFEGKESEHNWSKREKCIIELRGLVRGNAHKLHPTVFANCIKISKEAISKAVLSLRTTLSSNGCQLCKEIGINIGTHLDSQTIEYLLLSLVKLCSARKNISHQNANAGVCGLISNCNITSRMINIILSASQDKNTQPRAYSGTWIHIILLRYQDNFQTLEVLNLVDSIEKALIKGLADPSPTVKEPMRSTFWCLNEISPLNSENIKKKLDNNVLKMLERSKTSNNFTTSGSGAISRPTSRLSTNPSFNGGNSNVNSLNASSSSMSSSKLKHRPSMKELIISRQRERARSETEQNTTSSNTKSSFPPNFLNENRVKSSSSTSSIPSDDTKTENAKEFHQLAVILHQNHKYLSGSQFRK</sequence>